<dbReference type="OrthoDB" id="448051at2759"/>
<evidence type="ECO:0000256" key="5">
    <source>
        <dbReference type="SAM" id="MobiDB-lite"/>
    </source>
</evidence>
<evidence type="ECO:0000256" key="6">
    <source>
        <dbReference type="SAM" id="Phobius"/>
    </source>
</evidence>
<keyword evidence="6" id="KW-0812">Transmembrane</keyword>
<feature type="compositionally biased region" description="Low complexity" evidence="5">
    <location>
        <begin position="332"/>
        <end position="341"/>
    </location>
</feature>
<comment type="subcellular location">
    <subcellularLocation>
        <location evidence="1">Lipid droplet</location>
    </subcellularLocation>
</comment>
<protein>
    <recommendedName>
        <fullName evidence="9">Serine aminopeptidase S33 domain-containing protein</fullName>
    </recommendedName>
</protein>
<evidence type="ECO:0008006" key="9">
    <source>
        <dbReference type="Google" id="ProtNLM"/>
    </source>
</evidence>
<dbReference type="GO" id="GO:0019915">
    <property type="term" value="P:lipid storage"/>
    <property type="evidence" value="ECO:0000318"/>
    <property type="project" value="GO_Central"/>
</dbReference>
<keyword evidence="6" id="KW-1133">Transmembrane helix</keyword>
<dbReference type="GO" id="GO:0016298">
    <property type="term" value="F:lipase activity"/>
    <property type="evidence" value="ECO:0007669"/>
    <property type="project" value="InterPro"/>
</dbReference>
<keyword evidence="4" id="KW-0378">Hydrolase</keyword>
<feature type="region of interest" description="Disordered" evidence="5">
    <location>
        <begin position="320"/>
        <end position="351"/>
    </location>
</feature>
<dbReference type="PANTHER" id="PTHR13390">
    <property type="entry name" value="LIPASE"/>
    <property type="match status" value="1"/>
</dbReference>
<dbReference type="RefSeq" id="XP_011391759.1">
    <property type="nucleotide sequence ID" value="XM_011393457.1"/>
</dbReference>
<sequence>MASIASSLSLPVTTSFGGAHTLWWPPSTSAPRVVLLFIPGNPGVASYYMDFLHSIYTSTRLNQRGIEIVAVSHRGHARLDDLATNTAQAKSHASMRYGSLCDQVQHKLAVLDAIHEQYNAEQHNTDVVIVGHSIGAWIATQVVKARPKHVQALHLLFPTLAWIGSTPNARRISLLCHALTMRLLCVALFLLSLLPVCVVVWMVSLITRQPVRAALATAHLLTTRGAVRNALHMATDEFATVQQLDAPTIEAIDTFTEQPRAYLRSYWAPRDTDGWAPEWIRTQVESALRLHHVHLPRSLQLDTPHTLVPPRSLSLQPIASLAIPNPNPTPVPQSTQSQSQTHPHHPLPNRSSTHCKLAIPHAFCLHHSHHLANIVAYWITTDHIDT</sequence>
<dbReference type="GeneID" id="23566825"/>
<dbReference type="InParanoid" id="A0A0D1CIJ0"/>
<evidence type="ECO:0000256" key="3">
    <source>
        <dbReference type="ARBA" id="ARBA00022677"/>
    </source>
</evidence>
<accession>A0A0D1CIJ0</accession>
<evidence type="ECO:0000256" key="1">
    <source>
        <dbReference type="ARBA" id="ARBA00004502"/>
    </source>
</evidence>
<evidence type="ECO:0000313" key="7">
    <source>
        <dbReference type="EMBL" id="KIS66793.1"/>
    </source>
</evidence>
<keyword evidence="6" id="KW-0472">Membrane</keyword>
<dbReference type="PANTHER" id="PTHR13390:SF0">
    <property type="entry name" value="LIPID DROPLET-ASSOCIATED HYDROLASE"/>
    <property type="match status" value="1"/>
</dbReference>
<dbReference type="VEuPathDB" id="FungiDB:UMAG_10851"/>
<evidence type="ECO:0000313" key="8">
    <source>
        <dbReference type="Proteomes" id="UP000000561"/>
    </source>
</evidence>
<dbReference type="Pfam" id="PF10230">
    <property type="entry name" value="LIDHydrolase"/>
    <property type="match status" value="1"/>
</dbReference>
<dbReference type="Gene3D" id="3.40.50.1820">
    <property type="entry name" value="alpha/beta hydrolase"/>
    <property type="match status" value="1"/>
</dbReference>
<keyword evidence="8" id="KW-1185">Reference proteome</keyword>
<proteinExistence type="inferred from homology"/>
<keyword evidence="3" id="KW-0551">Lipid droplet</keyword>
<evidence type="ECO:0000256" key="2">
    <source>
        <dbReference type="ARBA" id="ARBA00008300"/>
    </source>
</evidence>
<reference evidence="7 8" key="1">
    <citation type="journal article" date="2006" name="Nature">
        <title>Insights from the genome of the biotrophic fungal plant pathogen Ustilago maydis.</title>
        <authorList>
            <person name="Kamper J."/>
            <person name="Kahmann R."/>
            <person name="Bolker M."/>
            <person name="Ma L.J."/>
            <person name="Brefort T."/>
            <person name="Saville B.J."/>
            <person name="Banuett F."/>
            <person name="Kronstad J.W."/>
            <person name="Gold S.E."/>
            <person name="Muller O."/>
            <person name="Perlin M.H."/>
            <person name="Wosten H.A."/>
            <person name="de Vries R."/>
            <person name="Ruiz-Herrera J."/>
            <person name="Reynaga-Pena C.G."/>
            <person name="Snetselaar K."/>
            <person name="McCann M."/>
            <person name="Perez-Martin J."/>
            <person name="Feldbrugge M."/>
            <person name="Basse C.W."/>
            <person name="Steinberg G."/>
            <person name="Ibeas J.I."/>
            <person name="Holloman W."/>
            <person name="Guzman P."/>
            <person name="Farman M."/>
            <person name="Stajich J.E."/>
            <person name="Sentandreu R."/>
            <person name="Gonzalez-Prieto J.M."/>
            <person name="Kennell J.C."/>
            <person name="Molina L."/>
            <person name="Schirawski J."/>
            <person name="Mendoza-Mendoza A."/>
            <person name="Greilinger D."/>
            <person name="Munch K."/>
            <person name="Rossel N."/>
            <person name="Scherer M."/>
            <person name="Vranes M."/>
            <person name="Ladendorf O."/>
            <person name="Vincon V."/>
            <person name="Fuchs U."/>
            <person name="Sandrock B."/>
            <person name="Meng S."/>
            <person name="Ho E.C."/>
            <person name="Cahill M.J."/>
            <person name="Boyce K.J."/>
            <person name="Klose J."/>
            <person name="Klosterman S.J."/>
            <person name="Deelstra H.J."/>
            <person name="Ortiz-Castellanos L."/>
            <person name="Li W."/>
            <person name="Sanchez-Alonso P."/>
            <person name="Schreier P.H."/>
            <person name="Hauser-Hahn I."/>
            <person name="Vaupel M."/>
            <person name="Koopmann E."/>
            <person name="Friedrich G."/>
            <person name="Voss H."/>
            <person name="Schluter T."/>
            <person name="Margolis J."/>
            <person name="Platt D."/>
            <person name="Swimmer C."/>
            <person name="Gnirke A."/>
            <person name="Chen F."/>
            <person name="Vysotskaia V."/>
            <person name="Mannhaupt G."/>
            <person name="Guldener U."/>
            <person name="Munsterkotter M."/>
            <person name="Haase D."/>
            <person name="Oesterheld M."/>
            <person name="Mewes H.W."/>
            <person name="Mauceli E.W."/>
            <person name="DeCaprio D."/>
            <person name="Wade C.M."/>
            <person name="Butler J."/>
            <person name="Young S."/>
            <person name="Jaffe D.B."/>
            <person name="Calvo S."/>
            <person name="Nusbaum C."/>
            <person name="Galagan J."/>
            <person name="Birren B.W."/>
        </authorList>
    </citation>
    <scope>NUCLEOTIDE SEQUENCE [LARGE SCALE GENOMIC DNA]</scope>
    <source>
        <strain evidence="8">DSM 14603 / FGSC 9021 / UM521</strain>
    </source>
</reference>
<gene>
    <name evidence="7" type="ORF">UMAG_10851</name>
</gene>
<organism evidence="7 8">
    <name type="scientific">Mycosarcoma maydis</name>
    <name type="common">Corn smut fungus</name>
    <name type="synonym">Ustilago maydis</name>
    <dbReference type="NCBI Taxonomy" id="5270"/>
    <lineage>
        <taxon>Eukaryota</taxon>
        <taxon>Fungi</taxon>
        <taxon>Dikarya</taxon>
        <taxon>Basidiomycota</taxon>
        <taxon>Ustilaginomycotina</taxon>
        <taxon>Ustilaginomycetes</taxon>
        <taxon>Ustilaginales</taxon>
        <taxon>Ustilaginaceae</taxon>
        <taxon>Mycosarcoma</taxon>
    </lineage>
</organism>
<dbReference type="GO" id="GO:0005811">
    <property type="term" value="C:lipid droplet"/>
    <property type="evidence" value="ECO:0000318"/>
    <property type="project" value="GO_Central"/>
</dbReference>
<dbReference type="KEGG" id="uma:UMAG_10851"/>
<evidence type="ECO:0000256" key="4">
    <source>
        <dbReference type="ARBA" id="ARBA00022801"/>
    </source>
</evidence>
<dbReference type="SUPFAM" id="SSF53474">
    <property type="entry name" value="alpha/beta-Hydrolases"/>
    <property type="match status" value="1"/>
</dbReference>
<name>A0A0D1CIJ0_MYCMD</name>
<feature type="transmembrane region" description="Helical" evidence="6">
    <location>
        <begin position="179"/>
        <end position="203"/>
    </location>
</feature>
<dbReference type="InterPro" id="IPR029058">
    <property type="entry name" value="AB_hydrolase_fold"/>
</dbReference>
<dbReference type="Proteomes" id="UP000000561">
    <property type="component" value="Chromosome 17"/>
</dbReference>
<dbReference type="EMBL" id="CM003156">
    <property type="protein sequence ID" value="KIS66793.1"/>
    <property type="molecule type" value="Genomic_DNA"/>
</dbReference>
<comment type="similarity">
    <text evidence="2">Belongs to the AB hydrolase superfamily. LDAH family.</text>
</comment>
<dbReference type="InterPro" id="IPR019363">
    <property type="entry name" value="LDAH"/>
</dbReference>
<dbReference type="AlphaFoldDB" id="A0A0D1CIJ0"/>